<sequence>MISLNDRRKSFLSKSKNWLPEPIHKFFFKMADQYKDNDFIIDENKTLTYKDVMVQSKQLGAALFSIGLQKGEHVALISPNYGEFIVSKLGVAVAGGVLVPLNYRLKKEEFSYLINQSDSSYVITLDVWNSTDFISMLKELCPEVFQGESSIEFPKLKKIIVFSPQGKKYPGTIDFNDLISSIESEQAGNMLKDLPEQNVNDITDIMYTSGTTSFPKGALITHNMIWRSAFGSCINRGYQESRRIFVPIPFYHCFGYIEGIIAVSMVGGTLITQINFNESEALDLMEAKEADDILCVPTIAIKILHEQRAKPRRNLKFSAMYCAGAEVSIALWKDLKAVFNINELITGYGMTECAAGVLQTSPEDDISFLSKYVGHVIPGGHLGIKELCGNNIQFKVKDLETGEDCPIGKAGELVCRGPLVTNGYYKKPEDTAKAFDEDGWLKTGDIAVIDDNSYISLAGRIKEIYRIGAENVAPKEIEDILTMHEKISQAYVIGVPDEIMGEVGMAWIVPEVNETLTDKEVFDHAMKNLARYKVPKYIKLVEHSDLPMTANGKIQKYKLKEIYFEEKEKLQTLF</sequence>
<comment type="similarity">
    <text evidence="1">Belongs to the ATP-dependent AMP-binding enzyme family.</text>
</comment>
<dbReference type="eggNOG" id="COG0318">
    <property type="taxonomic scope" value="Bacteria"/>
</dbReference>
<dbReference type="PROSITE" id="PS00455">
    <property type="entry name" value="AMP_BINDING"/>
    <property type="match status" value="1"/>
</dbReference>
<feature type="domain" description="AMP-binding enzyme C-terminal" evidence="4">
    <location>
        <begin position="476"/>
        <end position="553"/>
    </location>
</feature>
<keyword evidence="2" id="KW-0436">Ligase</keyword>
<dbReference type="GO" id="GO:0006631">
    <property type="term" value="P:fatty acid metabolic process"/>
    <property type="evidence" value="ECO:0007669"/>
    <property type="project" value="TreeGrafter"/>
</dbReference>
<dbReference type="RefSeq" id="WP_036177487.1">
    <property type="nucleotide sequence ID" value="NZ_AVCZ01000024.1"/>
</dbReference>
<dbReference type="Pfam" id="PF13193">
    <property type="entry name" value="AMP-binding_C"/>
    <property type="match status" value="1"/>
</dbReference>
<evidence type="ECO:0000256" key="1">
    <source>
        <dbReference type="ARBA" id="ARBA00006432"/>
    </source>
</evidence>
<dbReference type="GO" id="GO:0031956">
    <property type="term" value="F:medium-chain fatty acid-CoA ligase activity"/>
    <property type="evidence" value="ECO:0007669"/>
    <property type="project" value="TreeGrafter"/>
</dbReference>
<proteinExistence type="inferred from homology"/>
<reference evidence="5 6" key="1">
    <citation type="submission" date="2014-02" db="EMBL/GenBank/DDBJ databases">
        <title>Draft genome sequence of Lysinibacillus massiliensis CCUG 49529.</title>
        <authorList>
            <person name="Zhang F."/>
            <person name="Wang G."/>
            <person name="Zhang L."/>
        </authorList>
    </citation>
    <scope>NUCLEOTIDE SEQUENCE [LARGE SCALE GENOMIC DNA]</scope>
    <source>
        <strain evidence="5 6">CCUG 49529</strain>
    </source>
</reference>
<evidence type="ECO:0000259" key="4">
    <source>
        <dbReference type="Pfam" id="PF13193"/>
    </source>
</evidence>
<evidence type="ECO:0000313" key="6">
    <source>
        <dbReference type="Proteomes" id="UP000030595"/>
    </source>
</evidence>
<name>A0A0A3J4Q4_9BACL</name>
<protein>
    <recommendedName>
        <fullName evidence="7">AMP-dependent synthetase</fullName>
    </recommendedName>
</protein>
<dbReference type="EMBL" id="JPVQ01000024">
    <property type="protein sequence ID" value="KGR90153.1"/>
    <property type="molecule type" value="Genomic_DNA"/>
</dbReference>
<evidence type="ECO:0008006" key="7">
    <source>
        <dbReference type="Google" id="ProtNLM"/>
    </source>
</evidence>
<evidence type="ECO:0000256" key="2">
    <source>
        <dbReference type="ARBA" id="ARBA00022598"/>
    </source>
</evidence>
<dbReference type="Pfam" id="PF00501">
    <property type="entry name" value="AMP-binding"/>
    <property type="match status" value="1"/>
</dbReference>
<dbReference type="Proteomes" id="UP000030595">
    <property type="component" value="Unassembled WGS sequence"/>
</dbReference>
<dbReference type="InterPro" id="IPR045851">
    <property type="entry name" value="AMP-bd_C_sf"/>
</dbReference>
<accession>A0A0A3J4Q4</accession>
<evidence type="ECO:0000313" key="5">
    <source>
        <dbReference type="EMBL" id="KGR90153.1"/>
    </source>
</evidence>
<keyword evidence="6" id="KW-1185">Reference proteome</keyword>
<dbReference type="InterPro" id="IPR042099">
    <property type="entry name" value="ANL_N_sf"/>
</dbReference>
<dbReference type="AlphaFoldDB" id="A0A0A3J4Q4"/>
<gene>
    <name evidence="5" type="ORF">CD30_12930</name>
</gene>
<dbReference type="Gene3D" id="3.30.300.30">
    <property type="match status" value="1"/>
</dbReference>
<dbReference type="PANTHER" id="PTHR43201:SF5">
    <property type="entry name" value="MEDIUM-CHAIN ACYL-COA LIGASE ACSF2, MITOCHONDRIAL"/>
    <property type="match status" value="1"/>
</dbReference>
<dbReference type="PANTHER" id="PTHR43201">
    <property type="entry name" value="ACYL-COA SYNTHETASE"/>
    <property type="match status" value="1"/>
</dbReference>
<dbReference type="InterPro" id="IPR020845">
    <property type="entry name" value="AMP-binding_CS"/>
</dbReference>
<dbReference type="InterPro" id="IPR000873">
    <property type="entry name" value="AMP-dep_synth/lig_dom"/>
</dbReference>
<organism evidence="5 6">
    <name type="scientific">Ureibacillus massiliensis 4400831 = CIP 108448 = CCUG 49529</name>
    <dbReference type="NCBI Taxonomy" id="1211035"/>
    <lineage>
        <taxon>Bacteria</taxon>
        <taxon>Bacillati</taxon>
        <taxon>Bacillota</taxon>
        <taxon>Bacilli</taxon>
        <taxon>Bacillales</taxon>
        <taxon>Caryophanaceae</taxon>
        <taxon>Ureibacillus</taxon>
    </lineage>
</organism>
<comment type="caution">
    <text evidence="5">The sequence shown here is derived from an EMBL/GenBank/DDBJ whole genome shotgun (WGS) entry which is preliminary data.</text>
</comment>
<dbReference type="Gene3D" id="3.40.50.12780">
    <property type="entry name" value="N-terminal domain of ligase-like"/>
    <property type="match status" value="1"/>
</dbReference>
<dbReference type="SUPFAM" id="SSF56801">
    <property type="entry name" value="Acetyl-CoA synthetase-like"/>
    <property type="match status" value="1"/>
</dbReference>
<dbReference type="InterPro" id="IPR025110">
    <property type="entry name" value="AMP-bd_C"/>
</dbReference>
<feature type="domain" description="AMP-dependent synthetase/ligase" evidence="3">
    <location>
        <begin position="28"/>
        <end position="425"/>
    </location>
</feature>
<evidence type="ECO:0000259" key="3">
    <source>
        <dbReference type="Pfam" id="PF00501"/>
    </source>
</evidence>
<dbReference type="OrthoDB" id="9803968at2"/>